<reference evidence="2" key="1">
    <citation type="journal article" date="2022" name="IScience">
        <title>Evolution of zygomycete secretomes and the origins of terrestrial fungal ecologies.</title>
        <authorList>
            <person name="Chang Y."/>
            <person name="Wang Y."/>
            <person name="Mondo S."/>
            <person name="Ahrendt S."/>
            <person name="Andreopoulos W."/>
            <person name="Barry K."/>
            <person name="Beard J."/>
            <person name="Benny G.L."/>
            <person name="Blankenship S."/>
            <person name="Bonito G."/>
            <person name="Cuomo C."/>
            <person name="Desiro A."/>
            <person name="Gervers K.A."/>
            <person name="Hundley H."/>
            <person name="Kuo A."/>
            <person name="LaButti K."/>
            <person name="Lang B.F."/>
            <person name="Lipzen A."/>
            <person name="O'Donnell K."/>
            <person name="Pangilinan J."/>
            <person name="Reynolds N."/>
            <person name="Sandor L."/>
            <person name="Smith M.E."/>
            <person name="Tsang A."/>
            <person name="Grigoriev I.V."/>
            <person name="Stajich J.E."/>
            <person name="Spatafora J.W."/>
        </authorList>
    </citation>
    <scope>NUCLEOTIDE SEQUENCE</scope>
    <source>
        <strain evidence="2">RSA 2281</strain>
    </source>
</reference>
<reference evidence="2" key="2">
    <citation type="submission" date="2023-02" db="EMBL/GenBank/DDBJ databases">
        <authorList>
            <consortium name="DOE Joint Genome Institute"/>
            <person name="Mondo S.J."/>
            <person name="Chang Y."/>
            <person name="Wang Y."/>
            <person name="Ahrendt S."/>
            <person name="Andreopoulos W."/>
            <person name="Barry K."/>
            <person name="Beard J."/>
            <person name="Benny G.L."/>
            <person name="Blankenship S."/>
            <person name="Bonito G."/>
            <person name="Cuomo C."/>
            <person name="Desiro A."/>
            <person name="Gervers K.A."/>
            <person name="Hundley H."/>
            <person name="Kuo A."/>
            <person name="LaButti K."/>
            <person name="Lang B.F."/>
            <person name="Lipzen A."/>
            <person name="O'Donnell K."/>
            <person name="Pangilinan J."/>
            <person name="Reynolds N."/>
            <person name="Sandor L."/>
            <person name="Smith M.W."/>
            <person name="Tsang A."/>
            <person name="Grigoriev I.V."/>
            <person name="Stajich J.E."/>
            <person name="Spatafora J.W."/>
        </authorList>
    </citation>
    <scope>NUCLEOTIDE SEQUENCE</scope>
    <source>
        <strain evidence="2">RSA 2281</strain>
    </source>
</reference>
<evidence type="ECO:0000313" key="3">
    <source>
        <dbReference type="Proteomes" id="UP001209540"/>
    </source>
</evidence>
<name>A0AAD5K3K3_9FUNG</name>
<protein>
    <recommendedName>
        <fullName evidence="4">Retrotransposon gag domain-containing protein</fullName>
    </recommendedName>
</protein>
<proteinExistence type="predicted"/>
<evidence type="ECO:0008006" key="4">
    <source>
        <dbReference type="Google" id="ProtNLM"/>
    </source>
</evidence>
<feature type="compositionally biased region" description="Polar residues" evidence="1">
    <location>
        <begin position="7"/>
        <end position="39"/>
    </location>
</feature>
<gene>
    <name evidence="2" type="ORF">BDA99DRAFT_562542</name>
</gene>
<dbReference type="EMBL" id="JAIXMP010000024">
    <property type="protein sequence ID" value="KAI9254432.1"/>
    <property type="molecule type" value="Genomic_DNA"/>
</dbReference>
<accession>A0AAD5K3K3</accession>
<sequence>MEEAQSDAETASVSSHSQASNCTVDSKKSNQSRTAAHSSAITPGSIFSEYANPKAMMENIIHHYKVKLERLIKQYNRVLSSASPEMLKERQQDIINTQKTLCAFHTSYYQEYSPESQTKSKAGNKNTDRMTAKDVPLFQVTGITIKDNNKEVFKSVDHFLRRFKKIVEANTSDKIDKQWSKWLPLAFPYDLDHWYDQKLAKNDKYSWSKVCKVMKKRFQSVDLCMEKATEAYTITMNKGETVADYGTHFLNTCRDGGVKDEPGLAL</sequence>
<organism evidence="2 3">
    <name type="scientific">Phascolomyces articulosus</name>
    <dbReference type="NCBI Taxonomy" id="60185"/>
    <lineage>
        <taxon>Eukaryota</taxon>
        <taxon>Fungi</taxon>
        <taxon>Fungi incertae sedis</taxon>
        <taxon>Mucoromycota</taxon>
        <taxon>Mucoromycotina</taxon>
        <taxon>Mucoromycetes</taxon>
        <taxon>Mucorales</taxon>
        <taxon>Lichtheimiaceae</taxon>
        <taxon>Phascolomyces</taxon>
    </lineage>
</organism>
<dbReference type="Proteomes" id="UP001209540">
    <property type="component" value="Unassembled WGS sequence"/>
</dbReference>
<dbReference type="AlphaFoldDB" id="A0AAD5K3K3"/>
<keyword evidence="3" id="KW-1185">Reference proteome</keyword>
<feature type="region of interest" description="Disordered" evidence="1">
    <location>
        <begin position="1"/>
        <end position="39"/>
    </location>
</feature>
<evidence type="ECO:0000256" key="1">
    <source>
        <dbReference type="SAM" id="MobiDB-lite"/>
    </source>
</evidence>
<evidence type="ECO:0000313" key="2">
    <source>
        <dbReference type="EMBL" id="KAI9254432.1"/>
    </source>
</evidence>
<comment type="caution">
    <text evidence="2">The sequence shown here is derived from an EMBL/GenBank/DDBJ whole genome shotgun (WGS) entry which is preliminary data.</text>
</comment>